<gene>
    <name evidence="1" type="ordered locus">P700755_002733</name>
</gene>
<name>K4IGL2_PSYTT</name>
<reference evidence="1" key="2">
    <citation type="submission" date="2012-09" db="EMBL/GenBank/DDBJ databases">
        <title>The complete sequence of Psychroflexus torquis an extreme psychrophile from sea-ice that is stimulated by light.</title>
        <authorList>
            <person name="Feng S."/>
            <person name="Powell S.M."/>
            <person name="Bowman J.P."/>
        </authorList>
    </citation>
    <scope>NUCLEOTIDE SEQUENCE [LARGE SCALE GENOMIC DNA]</scope>
    <source>
        <strain evidence="1">ATCC 700755</strain>
    </source>
</reference>
<evidence type="ECO:0000313" key="2">
    <source>
        <dbReference type="Proteomes" id="UP000008514"/>
    </source>
</evidence>
<accession>K4IGL2</accession>
<dbReference type="AlphaFoldDB" id="K4IGL2"/>
<dbReference type="HOGENOM" id="CLU_3366831_0_0_10"/>
<sequence length="35" mass="4201">MRRTDLIDLKSLPYELKNKMIYSVLSIKKDESDTR</sequence>
<protein>
    <submittedName>
        <fullName evidence="1">Uncharacterized protein</fullName>
    </submittedName>
</protein>
<dbReference type="KEGG" id="ptq:P700755_002733"/>
<reference evidence="1" key="1">
    <citation type="submission" date="2006-03" db="EMBL/GenBank/DDBJ databases">
        <authorList>
            <person name="Bowman J."/>
            <person name="Ferriera S."/>
            <person name="Johnson J."/>
            <person name="Kravitz S."/>
            <person name="Halpern A."/>
            <person name="Remington K."/>
            <person name="Beeson K."/>
            <person name="Tran B."/>
            <person name="Rogers Y.-H."/>
            <person name="Friedman R."/>
            <person name="Venter J.C."/>
        </authorList>
    </citation>
    <scope>NUCLEOTIDE SEQUENCE [LARGE SCALE GENOMIC DNA]</scope>
    <source>
        <strain evidence="1">ATCC 700755</strain>
    </source>
</reference>
<dbReference type="EMBL" id="CP003879">
    <property type="protein sequence ID" value="AFU69469.1"/>
    <property type="molecule type" value="Genomic_DNA"/>
</dbReference>
<organism evidence="1 2">
    <name type="scientific">Psychroflexus torquis (strain ATCC 700755 / CIP 106069 / ACAM 623)</name>
    <dbReference type="NCBI Taxonomy" id="313595"/>
    <lineage>
        <taxon>Bacteria</taxon>
        <taxon>Pseudomonadati</taxon>
        <taxon>Bacteroidota</taxon>
        <taxon>Flavobacteriia</taxon>
        <taxon>Flavobacteriales</taxon>
        <taxon>Flavobacteriaceae</taxon>
        <taxon>Psychroflexus</taxon>
    </lineage>
</organism>
<keyword evidence="2" id="KW-1185">Reference proteome</keyword>
<proteinExistence type="predicted"/>
<dbReference type="Proteomes" id="UP000008514">
    <property type="component" value="Chromosome"/>
</dbReference>
<evidence type="ECO:0000313" key="1">
    <source>
        <dbReference type="EMBL" id="AFU69469.1"/>
    </source>
</evidence>